<dbReference type="SUPFAM" id="SSF52091">
    <property type="entry name" value="SpoIIaa-like"/>
    <property type="match status" value="1"/>
</dbReference>
<dbReference type="InterPro" id="IPR058548">
    <property type="entry name" value="MlaB-like_STAS"/>
</dbReference>
<evidence type="ECO:0000313" key="5">
    <source>
        <dbReference type="Proteomes" id="UP001597063"/>
    </source>
</evidence>
<dbReference type="InterPro" id="IPR036513">
    <property type="entry name" value="STAS_dom_sf"/>
</dbReference>
<accession>A0ABW2XG82</accession>
<dbReference type="CDD" id="cd07043">
    <property type="entry name" value="STAS_anti-anti-sigma_factors"/>
    <property type="match status" value="1"/>
</dbReference>
<dbReference type="RefSeq" id="WP_131760658.1">
    <property type="nucleotide sequence ID" value="NZ_CAACUY010000125.1"/>
</dbReference>
<evidence type="ECO:0000313" key="4">
    <source>
        <dbReference type="EMBL" id="MFD0684514.1"/>
    </source>
</evidence>
<evidence type="ECO:0000256" key="1">
    <source>
        <dbReference type="ARBA" id="ARBA00009013"/>
    </source>
</evidence>
<comment type="caution">
    <text evidence="4">The sequence shown here is derived from an EMBL/GenBank/DDBJ whole genome shotgun (WGS) entry which is preliminary data.</text>
</comment>
<protein>
    <recommendedName>
        <fullName evidence="2">Anti-sigma factor antagonist</fullName>
    </recommendedName>
</protein>
<proteinExistence type="inferred from homology"/>
<dbReference type="Proteomes" id="UP001597063">
    <property type="component" value="Unassembled WGS sequence"/>
</dbReference>
<dbReference type="InterPro" id="IPR002645">
    <property type="entry name" value="STAS_dom"/>
</dbReference>
<dbReference type="EMBL" id="JBHTGP010000003">
    <property type="protein sequence ID" value="MFD0684514.1"/>
    <property type="molecule type" value="Genomic_DNA"/>
</dbReference>
<dbReference type="Gene3D" id="3.30.750.24">
    <property type="entry name" value="STAS domain"/>
    <property type="match status" value="1"/>
</dbReference>
<reference evidence="5" key="1">
    <citation type="journal article" date="2019" name="Int. J. Syst. Evol. Microbiol.">
        <title>The Global Catalogue of Microorganisms (GCM) 10K type strain sequencing project: providing services to taxonomists for standard genome sequencing and annotation.</title>
        <authorList>
            <consortium name="The Broad Institute Genomics Platform"/>
            <consortium name="The Broad Institute Genome Sequencing Center for Infectious Disease"/>
            <person name="Wu L."/>
            <person name="Ma J."/>
        </authorList>
    </citation>
    <scope>NUCLEOTIDE SEQUENCE [LARGE SCALE GENOMIC DNA]</scope>
    <source>
        <strain evidence="5">JCM 9371</strain>
    </source>
</reference>
<gene>
    <name evidence="4" type="ORF">ACFQZM_08410</name>
</gene>
<dbReference type="Pfam" id="PF13466">
    <property type="entry name" value="STAS_2"/>
    <property type="match status" value="1"/>
</dbReference>
<dbReference type="PROSITE" id="PS50801">
    <property type="entry name" value="STAS"/>
    <property type="match status" value="1"/>
</dbReference>
<sequence>MSSAAAATPPDASFEVSVHGGWAVVTVEGELDVYTAPRLEAYLAEALGLRTPPLVALEVSALRFCDSAGLNAFLRGWKRAQALGGRLVLVGPTGRLTSLLRITGLDQNLDILDEVPVDLSGER</sequence>
<feature type="domain" description="STAS" evidence="3">
    <location>
        <begin position="12"/>
        <end position="123"/>
    </location>
</feature>
<dbReference type="PANTHER" id="PTHR33495:SF2">
    <property type="entry name" value="ANTI-SIGMA FACTOR ANTAGONIST TM_1081-RELATED"/>
    <property type="match status" value="1"/>
</dbReference>
<name>A0ABW2XG82_9ACTN</name>
<organism evidence="4 5">
    <name type="scientific">Actinomadura fibrosa</name>
    <dbReference type="NCBI Taxonomy" id="111802"/>
    <lineage>
        <taxon>Bacteria</taxon>
        <taxon>Bacillati</taxon>
        <taxon>Actinomycetota</taxon>
        <taxon>Actinomycetes</taxon>
        <taxon>Streptosporangiales</taxon>
        <taxon>Thermomonosporaceae</taxon>
        <taxon>Actinomadura</taxon>
    </lineage>
</organism>
<evidence type="ECO:0000256" key="2">
    <source>
        <dbReference type="RuleBase" id="RU003749"/>
    </source>
</evidence>
<dbReference type="InterPro" id="IPR003658">
    <property type="entry name" value="Anti-sigma_ant"/>
</dbReference>
<dbReference type="PANTHER" id="PTHR33495">
    <property type="entry name" value="ANTI-SIGMA FACTOR ANTAGONIST TM_1081-RELATED-RELATED"/>
    <property type="match status" value="1"/>
</dbReference>
<evidence type="ECO:0000259" key="3">
    <source>
        <dbReference type="PROSITE" id="PS50801"/>
    </source>
</evidence>
<comment type="similarity">
    <text evidence="1 2">Belongs to the anti-sigma-factor antagonist family.</text>
</comment>
<keyword evidence="5" id="KW-1185">Reference proteome</keyword>
<dbReference type="NCBIfam" id="TIGR00377">
    <property type="entry name" value="ant_ant_sig"/>
    <property type="match status" value="1"/>
</dbReference>